<gene>
    <name evidence="4" type="primary">LOC115059006</name>
</gene>
<feature type="domain" description="USP" evidence="3">
    <location>
        <begin position="22"/>
        <end position="301"/>
    </location>
</feature>
<keyword evidence="5" id="KW-1185">Reference proteome</keyword>
<keyword evidence="1" id="KW-0378">Hydrolase</keyword>
<dbReference type="Pfam" id="PF00443">
    <property type="entry name" value="UCH"/>
    <property type="match status" value="1"/>
</dbReference>
<dbReference type="InterPro" id="IPR050164">
    <property type="entry name" value="Peptidase_C19"/>
</dbReference>
<dbReference type="GO" id="GO:0005829">
    <property type="term" value="C:cytosol"/>
    <property type="evidence" value="ECO:0007669"/>
    <property type="project" value="TreeGrafter"/>
</dbReference>
<name>A0A665V6L9_ECHNA</name>
<dbReference type="Gene3D" id="3.90.70.10">
    <property type="entry name" value="Cysteine proteinases"/>
    <property type="match status" value="1"/>
</dbReference>
<dbReference type="PROSITE" id="PS00972">
    <property type="entry name" value="USP_1"/>
    <property type="match status" value="1"/>
</dbReference>
<keyword evidence="1" id="KW-0645">Protease</keyword>
<dbReference type="PANTHER" id="PTHR24006:SF899">
    <property type="entry name" value="UBIQUITIN CARBOXYL-TERMINAL HYDROLASE"/>
    <property type="match status" value="1"/>
</dbReference>
<dbReference type="GO" id="GO:0004843">
    <property type="term" value="F:cysteine-type deubiquitinase activity"/>
    <property type="evidence" value="ECO:0007669"/>
    <property type="project" value="UniProtKB-UniRule"/>
</dbReference>
<reference evidence="4" key="3">
    <citation type="submission" date="2025-09" db="UniProtKB">
        <authorList>
            <consortium name="Ensembl"/>
        </authorList>
    </citation>
    <scope>IDENTIFICATION</scope>
</reference>
<dbReference type="PROSITE" id="PS50235">
    <property type="entry name" value="USP_3"/>
    <property type="match status" value="1"/>
</dbReference>
<accession>A0A665V6L9</accession>
<evidence type="ECO:0000259" key="3">
    <source>
        <dbReference type="PROSITE" id="PS50235"/>
    </source>
</evidence>
<dbReference type="GO" id="GO:0006508">
    <property type="term" value="P:proteolysis"/>
    <property type="evidence" value="ECO:0007669"/>
    <property type="project" value="UniProtKB-KW"/>
</dbReference>
<evidence type="ECO:0000256" key="1">
    <source>
        <dbReference type="RuleBase" id="RU366025"/>
    </source>
</evidence>
<dbReference type="GeneID" id="115059006"/>
<feature type="region of interest" description="Disordered" evidence="2">
    <location>
        <begin position="396"/>
        <end position="431"/>
    </location>
</feature>
<keyword evidence="1" id="KW-0788">Thiol protease</keyword>
<reference evidence="4" key="2">
    <citation type="submission" date="2025-08" db="UniProtKB">
        <authorList>
            <consortium name="Ensembl"/>
        </authorList>
    </citation>
    <scope>IDENTIFICATION</scope>
</reference>
<dbReference type="InParanoid" id="A0A665V6L9"/>
<dbReference type="EC" id="3.4.19.12" evidence="1"/>
<dbReference type="Proteomes" id="UP000472264">
    <property type="component" value="Chromosome 18"/>
</dbReference>
<dbReference type="GO" id="GO:0005634">
    <property type="term" value="C:nucleus"/>
    <property type="evidence" value="ECO:0007669"/>
    <property type="project" value="TreeGrafter"/>
</dbReference>
<dbReference type="PROSITE" id="PS00973">
    <property type="entry name" value="USP_2"/>
    <property type="match status" value="1"/>
</dbReference>
<dbReference type="RefSeq" id="XP_029382450.1">
    <property type="nucleotide sequence ID" value="XM_029526590.1"/>
</dbReference>
<sequence length="459" mass="52557">MTQNGRHHLSCISNHLGNAEYHGLSNQGATCYLNSVLQLLYMTKDFREALFRCTAETSGTEFDHDLKNLFGILENQTTRPSFDITRKLGINNLQKQQDAAEYLEKILSLTSSEASQIFHGKLEHKTLCDTCCTEKNTDEYFWHLSLELFDCYRKPYSVEDGIEEYFSVSKYSGENQMYCDQCDAKSDAAAKYVIKDHPEVLMLLLKRFNFDYNNMTYVKNNCDVAVPCTLQIPEGQTYELYAVVDHVGDLKCGHYTATIKSQDNDRWYNFNDDCVKMLDFQLPADSTSVSNYAYLLFYRKRKTHAEDNCAQVRSGSSVLPTSDEEAEEIREKEGDETVEMADDGAEAVFTGTDEERGTTDMVGVASADLRLSPDLICNLEYQNNRAAVEQRMSYSHQDWNEKNSDLHDLDVGTEKQEQDEGKTRSSGERKEEKRLFTKYDLYCESLMPSYGCGSKRSMR</sequence>
<dbReference type="InterPro" id="IPR001394">
    <property type="entry name" value="Peptidase_C19_UCH"/>
</dbReference>
<dbReference type="Ensembl" id="ENSENLT00000028171.1">
    <property type="protein sequence ID" value="ENSENLP00000027339.1"/>
    <property type="gene ID" value="ENSENLG00000012283.1"/>
</dbReference>
<dbReference type="GO" id="GO:0016579">
    <property type="term" value="P:protein deubiquitination"/>
    <property type="evidence" value="ECO:0007669"/>
    <property type="project" value="InterPro"/>
</dbReference>
<keyword evidence="1" id="KW-0833">Ubl conjugation pathway</keyword>
<dbReference type="SUPFAM" id="SSF54001">
    <property type="entry name" value="Cysteine proteinases"/>
    <property type="match status" value="1"/>
</dbReference>
<protein>
    <recommendedName>
        <fullName evidence="1">Ubiquitin carboxyl-terminal hydrolase</fullName>
        <ecNumber evidence="1">3.4.19.12</ecNumber>
    </recommendedName>
</protein>
<dbReference type="InterPro" id="IPR038765">
    <property type="entry name" value="Papain-like_cys_pep_sf"/>
</dbReference>
<comment type="similarity">
    <text evidence="1">Belongs to the peptidase C19 family.</text>
</comment>
<proteinExistence type="inferred from homology"/>
<organism evidence="4 5">
    <name type="scientific">Echeneis naucrates</name>
    <name type="common">Live sharksucker</name>
    <dbReference type="NCBI Taxonomy" id="173247"/>
    <lineage>
        <taxon>Eukaryota</taxon>
        <taxon>Metazoa</taxon>
        <taxon>Chordata</taxon>
        <taxon>Craniata</taxon>
        <taxon>Vertebrata</taxon>
        <taxon>Euteleostomi</taxon>
        <taxon>Actinopterygii</taxon>
        <taxon>Neopterygii</taxon>
        <taxon>Teleostei</taxon>
        <taxon>Neoteleostei</taxon>
        <taxon>Acanthomorphata</taxon>
        <taxon>Carangaria</taxon>
        <taxon>Carangiformes</taxon>
        <taxon>Echeneidae</taxon>
        <taxon>Echeneis</taxon>
    </lineage>
</organism>
<evidence type="ECO:0000313" key="5">
    <source>
        <dbReference type="Proteomes" id="UP000472264"/>
    </source>
</evidence>
<comment type="catalytic activity">
    <reaction evidence="1">
        <text>Thiol-dependent hydrolysis of ester, thioester, amide, peptide and isopeptide bonds formed by the C-terminal Gly of ubiquitin (a 76-residue protein attached to proteins as an intracellular targeting signal).</text>
        <dbReference type="EC" id="3.4.19.12"/>
    </reaction>
</comment>
<feature type="compositionally biased region" description="Basic and acidic residues" evidence="2">
    <location>
        <begin position="398"/>
        <end position="431"/>
    </location>
</feature>
<dbReference type="InterPro" id="IPR028889">
    <property type="entry name" value="USP"/>
</dbReference>
<evidence type="ECO:0000256" key="2">
    <source>
        <dbReference type="SAM" id="MobiDB-lite"/>
    </source>
</evidence>
<dbReference type="PANTHER" id="PTHR24006">
    <property type="entry name" value="UBIQUITIN CARBOXYL-TERMINAL HYDROLASE"/>
    <property type="match status" value="1"/>
</dbReference>
<dbReference type="AlphaFoldDB" id="A0A665V6L9"/>
<reference evidence="4" key="1">
    <citation type="submission" date="2021-04" db="EMBL/GenBank/DDBJ databases">
        <authorList>
            <consortium name="Wellcome Sanger Institute Data Sharing"/>
        </authorList>
    </citation>
    <scope>NUCLEOTIDE SEQUENCE [LARGE SCALE GENOMIC DNA]</scope>
</reference>
<evidence type="ECO:0000313" key="4">
    <source>
        <dbReference type="Ensembl" id="ENSENLP00000027339.1"/>
    </source>
</evidence>
<dbReference type="OMA" id="THAEDNC"/>
<dbReference type="InterPro" id="IPR018200">
    <property type="entry name" value="USP_CS"/>
</dbReference>